<dbReference type="Proteomes" id="UP000269226">
    <property type="component" value="Chromosome"/>
</dbReference>
<dbReference type="AlphaFoldDB" id="A0A2Z5Y1U7"/>
<dbReference type="NCBIfam" id="NF041014">
    <property type="entry name" value="pilin_ComGG_2"/>
    <property type="match status" value="1"/>
</dbReference>
<accession>A0A2Z5Y1U7</accession>
<dbReference type="InterPro" id="IPR047665">
    <property type="entry name" value="ComGG_streptococcus-type"/>
</dbReference>
<evidence type="ECO:0008006" key="3">
    <source>
        <dbReference type="Google" id="ProtNLM"/>
    </source>
</evidence>
<dbReference type="EMBL" id="AP018492">
    <property type="protein sequence ID" value="BBC60708.1"/>
    <property type="molecule type" value="Genomic_DNA"/>
</dbReference>
<evidence type="ECO:0000313" key="2">
    <source>
        <dbReference type="Proteomes" id="UP000269226"/>
    </source>
</evidence>
<gene>
    <name evidence="1" type="ORF">DAT561_0573</name>
</gene>
<evidence type="ECO:0000313" key="1">
    <source>
        <dbReference type="EMBL" id="BBC60708.1"/>
    </source>
</evidence>
<proteinExistence type="predicted"/>
<sequence>MTVLLFFTLFSFLLMVTIENFKLSSQFSKYSRDYYLAHTMIHFLMIDLQQYKYKPKAKEEMNYSEGVLFYHYSNNQLEVEVKLFHSPKLYKKTIYYNQNNK</sequence>
<protein>
    <recommendedName>
        <fullName evidence="3">Late competence protein ComGG</fullName>
    </recommendedName>
</protein>
<name>A0A2Z5Y1U7_9ENTE</name>
<organism evidence="1 2">
    <name type="scientific">Melissococcus plutonius</name>
    <dbReference type="NCBI Taxonomy" id="33970"/>
    <lineage>
        <taxon>Bacteria</taxon>
        <taxon>Bacillati</taxon>
        <taxon>Bacillota</taxon>
        <taxon>Bacilli</taxon>
        <taxon>Lactobacillales</taxon>
        <taxon>Enterococcaceae</taxon>
        <taxon>Melissococcus</taxon>
    </lineage>
</organism>
<reference evidence="1 2" key="1">
    <citation type="submission" date="2018-01" db="EMBL/GenBank/DDBJ databases">
        <title>Whole genome sequence of Melissococcus plutonius DAT561.</title>
        <authorList>
            <person name="Okumura K."/>
            <person name="Takamatsu D."/>
            <person name="Okura M."/>
        </authorList>
    </citation>
    <scope>NUCLEOTIDE SEQUENCE [LARGE SCALE GENOMIC DNA]</scope>
    <source>
        <strain evidence="1 2">DAT561</strain>
    </source>
</reference>